<protein>
    <submittedName>
        <fullName evidence="1">Uncharacterized protein</fullName>
    </submittedName>
</protein>
<reference evidence="1 2" key="1">
    <citation type="submission" date="2024-03" db="EMBL/GenBank/DDBJ databases">
        <title>Human intestinal bacterial collection.</title>
        <authorList>
            <person name="Pauvert C."/>
            <person name="Hitch T.C.A."/>
            <person name="Clavel T."/>
        </authorList>
    </citation>
    <scope>NUCLEOTIDE SEQUENCE [LARGE SCALE GENOMIC DNA]</scope>
    <source>
        <strain evidence="1 2">CLA-JM-H11</strain>
    </source>
</reference>
<proteinExistence type="predicted"/>
<comment type="caution">
    <text evidence="1">The sequence shown here is derived from an EMBL/GenBank/DDBJ whole genome shotgun (WGS) entry which is preliminary data.</text>
</comment>
<dbReference type="EMBL" id="JBBMFA010000111">
    <property type="protein sequence ID" value="MEQ2521590.1"/>
    <property type="molecule type" value="Genomic_DNA"/>
</dbReference>
<organism evidence="1 2">
    <name type="scientific">Ruthenibacterium intestinale</name>
    <dbReference type="NCBI Taxonomy" id="3133163"/>
    <lineage>
        <taxon>Bacteria</taxon>
        <taxon>Bacillati</taxon>
        <taxon>Bacillota</taxon>
        <taxon>Clostridia</taxon>
        <taxon>Eubacteriales</taxon>
        <taxon>Oscillospiraceae</taxon>
        <taxon>Ruthenibacterium</taxon>
    </lineage>
</organism>
<dbReference type="Gene3D" id="3.30.420.40">
    <property type="match status" value="1"/>
</dbReference>
<sequence>MLHRVGISEEEMVRLDKILAKDDILFRLTGEFVTDYSDASGTNCLDLNRL</sequence>
<accession>A0ABV1GIB8</accession>
<name>A0ABV1GIB8_9FIRM</name>
<gene>
    <name evidence="1" type="ORF">WMO24_14310</name>
</gene>
<evidence type="ECO:0000313" key="1">
    <source>
        <dbReference type="EMBL" id="MEQ2521590.1"/>
    </source>
</evidence>
<dbReference type="Proteomes" id="UP001477672">
    <property type="component" value="Unassembled WGS sequence"/>
</dbReference>
<dbReference type="RefSeq" id="WP_349217048.1">
    <property type="nucleotide sequence ID" value="NZ_JBBMFA010000111.1"/>
</dbReference>
<keyword evidence="2" id="KW-1185">Reference proteome</keyword>
<evidence type="ECO:0000313" key="2">
    <source>
        <dbReference type="Proteomes" id="UP001477672"/>
    </source>
</evidence>